<dbReference type="Gene3D" id="2.60.40.790">
    <property type="match status" value="1"/>
</dbReference>
<protein>
    <recommendedName>
        <fullName evidence="3">SHSP domain-containing protein</fullName>
    </recommendedName>
</protein>
<evidence type="ECO:0000313" key="5">
    <source>
        <dbReference type="Proteomes" id="UP000188273"/>
    </source>
</evidence>
<evidence type="ECO:0000259" key="3">
    <source>
        <dbReference type="PROSITE" id="PS01031"/>
    </source>
</evidence>
<dbReference type="AlphaFoldDB" id="A0A1Q2HM64"/>
<dbReference type="InterPro" id="IPR031107">
    <property type="entry name" value="Small_HSP"/>
</dbReference>
<gene>
    <name evidence="4" type="ORF">L21SP3_00120</name>
</gene>
<dbReference type="STRING" id="1940790.L21SP3_00120"/>
<dbReference type="CDD" id="cd06464">
    <property type="entry name" value="ACD_sHsps-like"/>
    <property type="match status" value="1"/>
</dbReference>
<dbReference type="InterPro" id="IPR008978">
    <property type="entry name" value="HSP20-like_chaperone"/>
</dbReference>
<dbReference type="PROSITE" id="PS01031">
    <property type="entry name" value="SHSP"/>
    <property type="match status" value="1"/>
</dbReference>
<sequence length="154" mass="17369">MRNVLSRRNNNQTPNAPMSMADKIDRMFDDMFSGFPAFGPAEGLMSKFVPSVDVSEDEKNYLVTAELAGMNKDDINVTLNDNTLILEGEKKDTNEEKDSNYYHVERTFGSFRRVVPFAHNVDENKIDASFSDGLLKITVPKTEEGAGRKKIEIK</sequence>
<comment type="similarity">
    <text evidence="1 2">Belongs to the small heat shock protein (HSP20) family.</text>
</comment>
<dbReference type="RefSeq" id="WP_077538524.1">
    <property type="nucleotide sequence ID" value="NZ_CP019633.1"/>
</dbReference>
<accession>A0A1Q2HM64</accession>
<organism evidence="4 5">
    <name type="scientific">Sedimentisphaera cyanobacteriorum</name>
    <dbReference type="NCBI Taxonomy" id="1940790"/>
    <lineage>
        <taxon>Bacteria</taxon>
        <taxon>Pseudomonadati</taxon>
        <taxon>Planctomycetota</taxon>
        <taxon>Phycisphaerae</taxon>
        <taxon>Sedimentisphaerales</taxon>
        <taxon>Sedimentisphaeraceae</taxon>
        <taxon>Sedimentisphaera</taxon>
    </lineage>
</organism>
<dbReference type="Pfam" id="PF00011">
    <property type="entry name" value="HSP20"/>
    <property type="match status" value="1"/>
</dbReference>
<dbReference type="Proteomes" id="UP000188273">
    <property type="component" value="Chromosome"/>
</dbReference>
<dbReference type="OrthoDB" id="268718at2"/>
<dbReference type="SUPFAM" id="SSF49764">
    <property type="entry name" value="HSP20-like chaperones"/>
    <property type="match status" value="1"/>
</dbReference>
<feature type="domain" description="SHSP" evidence="3">
    <location>
        <begin position="43"/>
        <end position="154"/>
    </location>
</feature>
<dbReference type="KEGG" id="pbu:L21SP3_00120"/>
<proteinExistence type="inferred from homology"/>
<evidence type="ECO:0000313" key="4">
    <source>
        <dbReference type="EMBL" id="AQQ08344.1"/>
    </source>
</evidence>
<dbReference type="PANTHER" id="PTHR11527">
    <property type="entry name" value="HEAT-SHOCK PROTEIN 20 FAMILY MEMBER"/>
    <property type="match status" value="1"/>
</dbReference>
<keyword evidence="5" id="KW-1185">Reference proteome</keyword>
<dbReference type="InterPro" id="IPR002068">
    <property type="entry name" value="A-crystallin/Hsp20_dom"/>
</dbReference>
<name>A0A1Q2HM64_9BACT</name>
<reference evidence="5" key="1">
    <citation type="submission" date="2017-02" db="EMBL/GenBank/DDBJ databases">
        <title>Comparative genomics and description of representatives of a novel lineage of planctomycetes thriving in anoxic sediments.</title>
        <authorList>
            <person name="Spring S."/>
            <person name="Bunk B."/>
            <person name="Sproer C."/>
            <person name="Klenk H.-P."/>
        </authorList>
    </citation>
    <scope>NUCLEOTIDE SEQUENCE [LARGE SCALE GENOMIC DNA]</scope>
    <source>
        <strain evidence="5">L21-RPul-D3</strain>
    </source>
</reference>
<evidence type="ECO:0000256" key="2">
    <source>
        <dbReference type="RuleBase" id="RU003616"/>
    </source>
</evidence>
<evidence type="ECO:0000256" key="1">
    <source>
        <dbReference type="PROSITE-ProRule" id="PRU00285"/>
    </source>
</evidence>
<dbReference type="EMBL" id="CP019633">
    <property type="protein sequence ID" value="AQQ08344.1"/>
    <property type="molecule type" value="Genomic_DNA"/>
</dbReference>